<protein>
    <submittedName>
        <fullName evidence="1">Uncharacterized protein</fullName>
    </submittedName>
</protein>
<reference evidence="1 2" key="1">
    <citation type="journal article" date="2004" name="Science">
        <title>The genome of the diatom Thalassiosira pseudonana: ecology, evolution, and metabolism.</title>
        <authorList>
            <person name="Armbrust E.V."/>
            <person name="Berges J.A."/>
            <person name="Bowler C."/>
            <person name="Green B.R."/>
            <person name="Martinez D."/>
            <person name="Putnam N.H."/>
            <person name="Zhou S."/>
            <person name="Allen A.E."/>
            <person name="Apt K.E."/>
            <person name="Bechner M."/>
            <person name="Brzezinski M.A."/>
            <person name="Chaal B.K."/>
            <person name="Chiovitti A."/>
            <person name="Davis A.K."/>
            <person name="Demarest M.S."/>
            <person name="Detter J.C."/>
            <person name="Glavina T."/>
            <person name="Goodstein D."/>
            <person name="Hadi M.Z."/>
            <person name="Hellsten U."/>
            <person name="Hildebrand M."/>
            <person name="Jenkins B.D."/>
            <person name="Jurka J."/>
            <person name="Kapitonov V.V."/>
            <person name="Kroger N."/>
            <person name="Lau W.W."/>
            <person name="Lane T.W."/>
            <person name="Larimer F.W."/>
            <person name="Lippmeier J.C."/>
            <person name="Lucas S."/>
            <person name="Medina M."/>
            <person name="Montsant A."/>
            <person name="Obornik M."/>
            <person name="Parker M.S."/>
            <person name="Palenik B."/>
            <person name="Pazour G.J."/>
            <person name="Richardson P.M."/>
            <person name="Rynearson T.A."/>
            <person name="Saito M.A."/>
            <person name="Schwartz D.C."/>
            <person name="Thamatrakoln K."/>
            <person name="Valentin K."/>
            <person name="Vardi A."/>
            <person name="Wilkerson F.P."/>
            <person name="Rokhsar D.S."/>
        </authorList>
    </citation>
    <scope>NUCLEOTIDE SEQUENCE [LARGE SCALE GENOMIC DNA]</scope>
    <source>
        <strain evidence="1 2">CCMP1335</strain>
    </source>
</reference>
<name>B8CAE1_THAPS</name>
<sequence length="176" mass="19566">MEAFPADDPTYNAWGSCTTSQSTGNSCVYVSLKQRIPAYGKYSFSIEQSIVEYKALGRILKSSNINWNEAAKLVDPGYEQKMPAPIVDALLKMALFATQMLTSPNYSGPAKELLVARYYVNECAFATTELAKAIEDQNKEKSLGLWNFGMDSWNSYLSIVNRAISPKVGDKFEMIS</sequence>
<reference evidence="1 2" key="2">
    <citation type="journal article" date="2008" name="Nature">
        <title>The Phaeodactylum genome reveals the evolutionary history of diatom genomes.</title>
        <authorList>
            <person name="Bowler C."/>
            <person name="Allen A.E."/>
            <person name="Badger J.H."/>
            <person name="Grimwood J."/>
            <person name="Jabbari K."/>
            <person name="Kuo A."/>
            <person name="Maheswari U."/>
            <person name="Martens C."/>
            <person name="Maumus F."/>
            <person name="Otillar R.P."/>
            <person name="Rayko E."/>
            <person name="Salamov A."/>
            <person name="Vandepoele K."/>
            <person name="Beszteri B."/>
            <person name="Gruber A."/>
            <person name="Heijde M."/>
            <person name="Katinka M."/>
            <person name="Mock T."/>
            <person name="Valentin K."/>
            <person name="Verret F."/>
            <person name="Berges J.A."/>
            <person name="Brownlee C."/>
            <person name="Cadoret J.P."/>
            <person name="Chiovitti A."/>
            <person name="Choi C.J."/>
            <person name="Coesel S."/>
            <person name="De Martino A."/>
            <person name="Detter J.C."/>
            <person name="Durkin C."/>
            <person name="Falciatore A."/>
            <person name="Fournet J."/>
            <person name="Haruta M."/>
            <person name="Huysman M.J."/>
            <person name="Jenkins B.D."/>
            <person name="Jiroutova K."/>
            <person name="Jorgensen R.E."/>
            <person name="Joubert Y."/>
            <person name="Kaplan A."/>
            <person name="Kroger N."/>
            <person name="Kroth P.G."/>
            <person name="La Roche J."/>
            <person name="Lindquist E."/>
            <person name="Lommer M."/>
            <person name="Martin-Jezequel V."/>
            <person name="Lopez P.J."/>
            <person name="Lucas S."/>
            <person name="Mangogna M."/>
            <person name="McGinnis K."/>
            <person name="Medlin L.K."/>
            <person name="Montsant A."/>
            <person name="Oudot-Le Secq M.P."/>
            <person name="Napoli C."/>
            <person name="Obornik M."/>
            <person name="Parker M.S."/>
            <person name="Petit J.L."/>
            <person name="Porcel B.M."/>
            <person name="Poulsen N."/>
            <person name="Robison M."/>
            <person name="Rychlewski L."/>
            <person name="Rynearson T.A."/>
            <person name="Schmutz J."/>
            <person name="Shapiro H."/>
            <person name="Siaut M."/>
            <person name="Stanley M."/>
            <person name="Sussman M.R."/>
            <person name="Taylor A.R."/>
            <person name="Vardi A."/>
            <person name="von Dassow P."/>
            <person name="Vyverman W."/>
            <person name="Willis A."/>
            <person name="Wyrwicz L.S."/>
            <person name="Rokhsar D.S."/>
            <person name="Weissenbach J."/>
            <person name="Armbrust E.V."/>
            <person name="Green B.R."/>
            <person name="Van de Peer Y."/>
            <person name="Grigoriev I.V."/>
        </authorList>
    </citation>
    <scope>NUCLEOTIDE SEQUENCE [LARGE SCALE GENOMIC DNA]</scope>
    <source>
        <strain evidence="1 2">CCMP1335</strain>
    </source>
</reference>
<proteinExistence type="predicted"/>
<dbReference type="EMBL" id="CM000647">
    <property type="protein sequence ID" value="EED89664.1"/>
    <property type="molecule type" value="Genomic_DNA"/>
</dbReference>
<dbReference type="InParanoid" id="B8CAE1"/>
<dbReference type="PaxDb" id="35128-Thaps9109"/>
<dbReference type="AlphaFoldDB" id="B8CAE1"/>
<dbReference type="HOGENOM" id="CLU_1528227_0_0_1"/>
<evidence type="ECO:0000313" key="1">
    <source>
        <dbReference type="EMBL" id="EED89664.1"/>
    </source>
</evidence>
<accession>B8CAE1</accession>
<dbReference type="KEGG" id="tps:THAPSDRAFT_9109"/>
<dbReference type="Proteomes" id="UP000001449">
    <property type="component" value="Chromosome 12"/>
</dbReference>
<evidence type="ECO:0000313" key="2">
    <source>
        <dbReference type="Proteomes" id="UP000001449"/>
    </source>
</evidence>
<organism evidence="1 2">
    <name type="scientific">Thalassiosira pseudonana</name>
    <name type="common">Marine diatom</name>
    <name type="synonym">Cyclotella nana</name>
    <dbReference type="NCBI Taxonomy" id="35128"/>
    <lineage>
        <taxon>Eukaryota</taxon>
        <taxon>Sar</taxon>
        <taxon>Stramenopiles</taxon>
        <taxon>Ochrophyta</taxon>
        <taxon>Bacillariophyta</taxon>
        <taxon>Coscinodiscophyceae</taxon>
        <taxon>Thalassiosirophycidae</taxon>
        <taxon>Thalassiosirales</taxon>
        <taxon>Thalassiosiraceae</taxon>
        <taxon>Thalassiosira</taxon>
    </lineage>
</organism>
<dbReference type="eggNOG" id="ENOG502SUC5">
    <property type="taxonomic scope" value="Eukaryota"/>
</dbReference>
<dbReference type="RefSeq" id="XP_002293203.1">
    <property type="nucleotide sequence ID" value="XM_002293167.1"/>
</dbReference>
<gene>
    <name evidence="1" type="ORF">THAPSDRAFT_9109</name>
</gene>
<keyword evidence="2" id="KW-1185">Reference proteome</keyword>
<dbReference type="GeneID" id="7447556"/>